<name>A0A382JRT0_9ZZZZ</name>
<accession>A0A382JRT0</accession>
<sequence length="137" mass="15737">MAQKSRQNKLFAAEDFTVIYESYINANFQAFDYDTIRTAMVDYVRNNYPENYNDWVESAEFVSLLDVVAQFGHNLAYRVDMNARNNFLSTAERQESVYKLAEFLGYQPRRNVPAYGEMKVVSVKTNEAVIGSDGTSL</sequence>
<protein>
    <submittedName>
        <fullName evidence="1">Uncharacterized protein</fullName>
    </submittedName>
</protein>
<evidence type="ECO:0000313" key="1">
    <source>
        <dbReference type="EMBL" id="SVC14459.1"/>
    </source>
</evidence>
<dbReference type="AlphaFoldDB" id="A0A382JRT0"/>
<dbReference type="EMBL" id="UINC01075860">
    <property type="protein sequence ID" value="SVC14459.1"/>
    <property type="molecule type" value="Genomic_DNA"/>
</dbReference>
<reference evidence="1" key="1">
    <citation type="submission" date="2018-05" db="EMBL/GenBank/DDBJ databases">
        <authorList>
            <person name="Lanie J.A."/>
            <person name="Ng W.-L."/>
            <person name="Kazmierczak K.M."/>
            <person name="Andrzejewski T.M."/>
            <person name="Davidsen T.M."/>
            <person name="Wayne K.J."/>
            <person name="Tettelin H."/>
            <person name="Glass J.I."/>
            <person name="Rusch D."/>
            <person name="Podicherti R."/>
            <person name="Tsui H.-C.T."/>
            <person name="Winkler M.E."/>
        </authorList>
    </citation>
    <scope>NUCLEOTIDE SEQUENCE</scope>
</reference>
<organism evidence="1">
    <name type="scientific">marine metagenome</name>
    <dbReference type="NCBI Taxonomy" id="408172"/>
    <lineage>
        <taxon>unclassified sequences</taxon>
        <taxon>metagenomes</taxon>
        <taxon>ecological metagenomes</taxon>
    </lineage>
</organism>
<proteinExistence type="predicted"/>
<feature type="non-terminal residue" evidence="1">
    <location>
        <position position="137"/>
    </location>
</feature>
<gene>
    <name evidence="1" type="ORF">METZ01_LOCUS267313</name>
</gene>